<sequence length="131" mass="14454">MNKQLSKRGIVRLWCVQSGVTLVFAALCALVYGANAASSALLGGIVCIVPNAYFASKLFKYQGARSAKLIVNSFYKGEALKIVISIFLFTAVFLLVKVTPLAFFVSYIMIQMTHWFAPLIIVNKQNRPESD</sequence>
<gene>
    <name evidence="7" type="primary">atpI</name>
    <name evidence="7" type="ORF">Lche_2938</name>
    <name evidence="8" type="ORF">NCTC11976_00644</name>
</gene>
<feature type="transmembrane region" description="Helical" evidence="6">
    <location>
        <begin position="79"/>
        <end position="96"/>
    </location>
</feature>
<protein>
    <submittedName>
        <fullName evidence="7">ATP synthase subunit I</fullName>
    </submittedName>
</protein>
<reference evidence="7 9" key="1">
    <citation type="submission" date="2015-11" db="EMBL/GenBank/DDBJ databases">
        <title>Genomic analysis of 38 Legionella species identifies large and diverse effector repertoires.</title>
        <authorList>
            <person name="Burstein D."/>
            <person name="Amaro F."/>
            <person name="Zusman T."/>
            <person name="Lifshitz Z."/>
            <person name="Cohen O."/>
            <person name="Gilbert J.A."/>
            <person name="Pupko T."/>
            <person name="Shuman H.A."/>
            <person name="Segal G."/>
        </authorList>
    </citation>
    <scope>NUCLEOTIDE SEQUENCE [LARGE SCALE GENOMIC DNA]</scope>
    <source>
        <strain evidence="7 9">ORW</strain>
    </source>
</reference>
<evidence type="ECO:0000313" key="8">
    <source>
        <dbReference type="EMBL" id="VEB34046.1"/>
    </source>
</evidence>
<keyword evidence="4 6" id="KW-1133">Transmembrane helix</keyword>
<reference evidence="8 10" key="2">
    <citation type="submission" date="2018-12" db="EMBL/GenBank/DDBJ databases">
        <authorList>
            <consortium name="Pathogen Informatics"/>
        </authorList>
    </citation>
    <scope>NUCLEOTIDE SEQUENCE [LARGE SCALE GENOMIC DNA]</scope>
    <source>
        <strain evidence="8 10">NCTC11976</strain>
    </source>
</reference>
<accession>A0A0W0SBZ1</accession>
<comment type="subcellular location">
    <subcellularLocation>
        <location evidence="1">Cell membrane</location>
        <topology evidence="1">Multi-pass membrane protein</topology>
    </subcellularLocation>
</comment>
<evidence type="ECO:0000256" key="2">
    <source>
        <dbReference type="ARBA" id="ARBA00022475"/>
    </source>
</evidence>
<evidence type="ECO:0000256" key="5">
    <source>
        <dbReference type="ARBA" id="ARBA00023136"/>
    </source>
</evidence>
<dbReference type="Pfam" id="PF03899">
    <property type="entry name" value="ATP-synt_I"/>
    <property type="match status" value="1"/>
</dbReference>
<dbReference type="InterPro" id="IPR005598">
    <property type="entry name" value="ATP_synth_I"/>
</dbReference>
<dbReference type="PATRIC" id="fig|28084.5.peg.3191"/>
<dbReference type="EMBL" id="LR134173">
    <property type="protein sequence ID" value="VEB34046.1"/>
    <property type="molecule type" value="Genomic_DNA"/>
</dbReference>
<dbReference type="RefSeq" id="WP_028381462.1">
    <property type="nucleotide sequence ID" value="NZ_CAAAIT010000006.1"/>
</dbReference>
<keyword evidence="10" id="KW-1185">Reference proteome</keyword>
<evidence type="ECO:0000256" key="1">
    <source>
        <dbReference type="ARBA" id="ARBA00004651"/>
    </source>
</evidence>
<dbReference type="Proteomes" id="UP000277577">
    <property type="component" value="Chromosome"/>
</dbReference>
<feature type="transmembrane region" description="Helical" evidence="6">
    <location>
        <begin position="102"/>
        <end position="122"/>
    </location>
</feature>
<evidence type="ECO:0000256" key="4">
    <source>
        <dbReference type="ARBA" id="ARBA00022989"/>
    </source>
</evidence>
<dbReference type="EMBL" id="LNXW01000013">
    <property type="protein sequence ID" value="KTC80918.1"/>
    <property type="molecule type" value="Genomic_DNA"/>
</dbReference>
<dbReference type="GO" id="GO:0005886">
    <property type="term" value="C:plasma membrane"/>
    <property type="evidence" value="ECO:0007669"/>
    <property type="project" value="UniProtKB-SubCell"/>
</dbReference>
<keyword evidence="3 6" id="KW-0812">Transmembrane</keyword>
<dbReference type="STRING" id="28084.Lche_2938"/>
<keyword evidence="5 6" id="KW-0472">Membrane</keyword>
<organism evidence="7 9">
    <name type="scientific">Legionella cherrii</name>
    <dbReference type="NCBI Taxonomy" id="28084"/>
    <lineage>
        <taxon>Bacteria</taxon>
        <taxon>Pseudomonadati</taxon>
        <taxon>Pseudomonadota</taxon>
        <taxon>Gammaproteobacteria</taxon>
        <taxon>Legionellales</taxon>
        <taxon>Legionellaceae</taxon>
        <taxon>Legionella</taxon>
    </lineage>
</organism>
<feature type="transmembrane region" description="Helical" evidence="6">
    <location>
        <begin position="12"/>
        <end position="34"/>
    </location>
</feature>
<evidence type="ECO:0000313" key="10">
    <source>
        <dbReference type="Proteomes" id="UP000277577"/>
    </source>
</evidence>
<proteinExistence type="predicted"/>
<evidence type="ECO:0000313" key="7">
    <source>
        <dbReference type="EMBL" id="KTC80918.1"/>
    </source>
</evidence>
<dbReference type="OrthoDB" id="5702716at2"/>
<evidence type="ECO:0000313" key="9">
    <source>
        <dbReference type="Proteomes" id="UP000054921"/>
    </source>
</evidence>
<dbReference type="AlphaFoldDB" id="A0A0W0SBZ1"/>
<evidence type="ECO:0000256" key="3">
    <source>
        <dbReference type="ARBA" id="ARBA00022692"/>
    </source>
</evidence>
<name>A0A0W0SBZ1_9GAMM</name>
<keyword evidence="2" id="KW-1003">Cell membrane</keyword>
<dbReference type="Proteomes" id="UP000054921">
    <property type="component" value="Unassembled WGS sequence"/>
</dbReference>
<evidence type="ECO:0000256" key="6">
    <source>
        <dbReference type="SAM" id="Phobius"/>
    </source>
</evidence>
<feature type="transmembrane region" description="Helical" evidence="6">
    <location>
        <begin position="40"/>
        <end position="59"/>
    </location>
</feature>